<accession>A0A285D7D8</accession>
<evidence type="ECO:0000313" key="2">
    <source>
        <dbReference type="Proteomes" id="UP000219546"/>
    </source>
</evidence>
<organism evidence="1 2">
    <name type="scientific">Bacillus oleivorans</name>
    <dbReference type="NCBI Taxonomy" id="1448271"/>
    <lineage>
        <taxon>Bacteria</taxon>
        <taxon>Bacillati</taxon>
        <taxon>Bacillota</taxon>
        <taxon>Bacilli</taxon>
        <taxon>Bacillales</taxon>
        <taxon>Bacillaceae</taxon>
        <taxon>Bacillus</taxon>
    </lineage>
</organism>
<sequence length="67" mass="7854">MSAIQNSGEIKELCMICEEEKNEGIHLYTSFLCNDCEKQMLTLEPGEPLYQYFIEKLRKMKGIQIYS</sequence>
<evidence type="ECO:0000313" key="1">
    <source>
        <dbReference type="EMBL" id="SNX75730.1"/>
    </source>
</evidence>
<proteinExistence type="predicted"/>
<dbReference type="EMBL" id="OAOP01000015">
    <property type="protein sequence ID" value="SNX75730.1"/>
    <property type="molecule type" value="Genomic_DNA"/>
</dbReference>
<reference evidence="1 2" key="1">
    <citation type="submission" date="2017-08" db="EMBL/GenBank/DDBJ databases">
        <authorList>
            <person name="de Groot N.N."/>
        </authorList>
    </citation>
    <scope>NUCLEOTIDE SEQUENCE [LARGE SCALE GENOMIC DNA]</scope>
    <source>
        <strain evidence="1 2">JC228</strain>
    </source>
</reference>
<keyword evidence="2" id="KW-1185">Reference proteome</keyword>
<dbReference type="AlphaFoldDB" id="A0A285D7D8"/>
<gene>
    <name evidence="1" type="ORF">SAMN05877753_11556</name>
</gene>
<dbReference type="Pfam" id="PF10764">
    <property type="entry name" value="Gin"/>
    <property type="match status" value="1"/>
</dbReference>
<dbReference type="RefSeq" id="WP_097160786.1">
    <property type="nucleotide sequence ID" value="NZ_JBEPMQ010000020.1"/>
</dbReference>
<dbReference type="OrthoDB" id="2886653at2"/>
<name>A0A285D7D8_9BACI</name>
<dbReference type="InterPro" id="IPR019700">
    <property type="entry name" value="Sigma-G_inhibitor_Gin"/>
</dbReference>
<protein>
    <submittedName>
        <fullName evidence="1">Inhibitor of sigma-G Gin protein</fullName>
    </submittedName>
</protein>
<dbReference type="Proteomes" id="UP000219546">
    <property type="component" value="Unassembled WGS sequence"/>
</dbReference>